<dbReference type="Gene3D" id="1.10.287.1080">
    <property type="entry name" value="MazG-like"/>
    <property type="match status" value="1"/>
</dbReference>
<keyword evidence="2" id="KW-1185">Reference proteome</keyword>
<evidence type="ECO:0000313" key="1">
    <source>
        <dbReference type="EMBL" id="QDH49663.1"/>
    </source>
</evidence>
<dbReference type="EMBL" id="MN038177">
    <property type="protein sequence ID" value="QDH49663.1"/>
    <property type="molecule type" value="Genomic_DNA"/>
</dbReference>
<dbReference type="GeneID" id="55620351"/>
<proteinExistence type="predicted"/>
<dbReference type="KEGG" id="vg:55620351"/>
<dbReference type="RefSeq" id="YP_009849906.1">
    <property type="nucleotide sequence ID" value="NC_048796.1"/>
</dbReference>
<name>A0A514A8Q9_9CAUD</name>
<accession>A0A514A8Q9</accession>
<sequence>MKTRDQFLLGLLAEECAEIAQECSKCDRFGLDERMNDSTPPNRERLQNEVQDLFAVLSLLTDKFGFNFEPNEDKIMAKLNKIDFYYQYSKSIGRVE</sequence>
<evidence type="ECO:0000313" key="2">
    <source>
        <dbReference type="Proteomes" id="UP000319711"/>
    </source>
</evidence>
<reference evidence="1 2" key="1">
    <citation type="submission" date="2019-06" db="EMBL/GenBank/DDBJ databases">
        <authorList>
            <person name="Fakulujo A."/>
            <person name="Fiaz D."/>
            <person name="Garg S."/>
            <person name="Gordon G."/>
            <person name="Haider Z."/>
            <person name="Hale A."/>
            <person name="Hodges K."/>
            <person name="Jacob L."/>
            <person name="Kandil F."/>
            <person name="Kincaid V."/>
            <person name="Melchor-Guerra M."/>
            <person name="Morrelli A."/>
            <person name="Morris R."/>
            <person name="Nawaz M."/>
            <person name="Nguyen N."/>
            <person name="Omair A."/>
            <person name="Pray J."/>
            <person name="Saleem H."/>
            <person name="Saravane K."/>
            <person name="Sharma A."/>
            <person name="Singh A."/>
            <person name="Walston M."/>
            <person name="Zaman H."/>
            <person name="Puthuveetil N."/>
            <person name="Do L."/>
            <person name="Islam N."/>
            <person name="Johnson A."/>
        </authorList>
    </citation>
    <scope>NUCLEOTIDE SEQUENCE [LARGE SCALE GENOMIC DNA]</scope>
</reference>
<organism evidence="1 2">
    <name type="scientific">Pantoea phage Kyle</name>
    <dbReference type="NCBI Taxonomy" id="2589665"/>
    <lineage>
        <taxon>Viruses</taxon>
        <taxon>Duplodnaviria</taxon>
        <taxon>Heunggongvirae</taxon>
        <taxon>Uroviricota</taxon>
        <taxon>Caudoviricetes</taxon>
        <taxon>Lindbergviridae</taxon>
        <taxon>Kylevirus</taxon>
        <taxon>Kylevirus kyle</taxon>
    </lineage>
</organism>
<protein>
    <submittedName>
        <fullName evidence="1">Pyrophosphatase</fullName>
    </submittedName>
</protein>
<gene>
    <name evidence="1" type="primary">73</name>
    <name evidence="1" type="ORF">KYLE_74</name>
</gene>
<dbReference type="SUPFAM" id="SSF101386">
    <property type="entry name" value="all-alpha NTP pyrophosphatases"/>
    <property type="match status" value="1"/>
</dbReference>
<dbReference type="Proteomes" id="UP000319711">
    <property type="component" value="Segment"/>
</dbReference>